<dbReference type="RefSeq" id="WP_315733742.1">
    <property type="nucleotide sequence ID" value="NZ_JAVYII010000006.1"/>
</dbReference>
<protein>
    <submittedName>
        <fullName evidence="4">4-oxalocrotonate tautomerase family protein</fullName>
    </submittedName>
</protein>
<comment type="similarity">
    <text evidence="1">Belongs to the 4-oxalocrotonate tautomerase family.</text>
</comment>
<comment type="caution">
    <text evidence="4">The sequence shown here is derived from an EMBL/GenBank/DDBJ whole genome shotgun (WGS) entry which is preliminary data.</text>
</comment>
<organism evidence="4 5">
    <name type="scientific">Nocardioides imazamoxiresistens</name>
    <dbReference type="NCBI Taxonomy" id="3231893"/>
    <lineage>
        <taxon>Bacteria</taxon>
        <taxon>Bacillati</taxon>
        <taxon>Actinomycetota</taxon>
        <taxon>Actinomycetes</taxon>
        <taxon>Propionibacteriales</taxon>
        <taxon>Nocardioidaceae</taxon>
        <taxon>Nocardioides</taxon>
    </lineage>
</organism>
<accession>A0ABU3PY89</accession>
<evidence type="ECO:0000259" key="3">
    <source>
        <dbReference type="Pfam" id="PF01361"/>
    </source>
</evidence>
<evidence type="ECO:0000313" key="4">
    <source>
        <dbReference type="EMBL" id="MDT9594217.1"/>
    </source>
</evidence>
<dbReference type="SUPFAM" id="SSF55331">
    <property type="entry name" value="Tautomerase/MIF"/>
    <property type="match status" value="1"/>
</dbReference>
<keyword evidence="5" id="KW-1185">Reference proteome</keyword>
<evidence type="ECO:0000256" key="2">
    <source>
        <dbReference type="ARBA" id="ARBA00023235"/>
    </source>
</evidence>
<proteinExistence type="inferred from homology"/>
<dbReference type="InterPro" id="IPR004370">
    <property type="entry name" value="4-OT-like_dom"/>
</dbReference>
<reference evidence="4 5" key="1">
    <citation type="submission" date="2023-08" db="EMBL/GenBank/DDBJ databases">
        <title>Nocardioides seae sp. nov., a bacterium isolated from a soil.</title>
        <authorList>
            <person name="Wang X."/>
        </authorList>
    </citation>
    <scope>NUCLEOTIDE SEQUENCE [LARGE SCALE GENOMIC DNA]</scope>
    <source>
        <strain evidence="4 5">YZH12</strain>
    </source>
</reference>
<dbReference type="Gene3D" id="3.30.429.10">
    <property type="entry name" value="Macrophage Migration Inhibitory Factor"/>
    <property type="match status" value="1"/>
</dbReference>
<gene>
    <name evidence="4" type="ORF">RDV89_14130</name>
</gene>
<sequence length="77" mass="8478">MPLVDVTLTEGRDPAQVRELIHAVHDAVHRTVGARPEHIRVIVREVPRTHWATGDVTVAEMGLPDPSRPTAPDKESS</sequence>
<dbReference type="EMBL" id="JAVYII010000006">
    <property type="protein sequence ID" value="MDT9594217.1"/>
    <property type="molecule type" value="Genomic_DNA"/>
</dbReference>
<name>A0ABU3PY89_9ACTN</name>
<keyword evidence="2" id="KW-0413">Isomerase</keyword>
<feature type="domain" description="4-oxalocrotonate tautomerase-like" evidence="3">
    <location>
        <begin position="2"/>
        <end position="59"/>
    </location>
</feature>
<dbReference type="InterPro" id="IPR014347">
    <property type="entry name" value="Tautomerase/MIF_sf"/>
</dbReference>
<dbReference type="Proteomes" id="UP001268542">
    <property type="component" value="Unassembled WGS sequence"/>
</dbReference>
<dbReference type="PANTHER" id="PTHR35530:SF1">
    <property type="entry name" value="2-HYDROXYMUCONATE TAUTOMERASE"/>
    <property type="match status" value="1"/>
</dbReference>
<dbReference type="Pfam" id="PF01361">
    <property type="entry name" value="Tautomerase"/>
    <property type="match status" value="1"/>
</dbReference>
<dbReference type="PANTHER" id="PTHR35530">
    <property type="entry name" value="TAUTOMERASE-RELATED"/>
    <property type="match status" value="1"/>
</dbReference>
<evidence type="ECO:0000256" key="1">
    <source>
        <dbReference type="ARBA" id="ARBA00006723"/>
    </source>
</evidence>
<evidence type="ECO:0000313" key="5">
    <source>
        <dbReference type="Proteomes" id="UP001268542"/>
    </source>
</evidence>